<keyword evidence="2" id="KW-1185">Reference proteome</keyword>
<feature type="non-terminal residue" evidence="1">
    <location>
        <position position="81"/>
    </location>
</feature>
<reference evidence="1" key="1">
    <citation type="submission" date="2021-06" db="EMBL/GenBank/DDBJ databases">
        <authorList>
            <person name="Kallberg Y."/>
            <person name="Tangrot J."/>
            <person name="Rosling A."/>
        </authorList>
    </citation>
    <scope>NUCLEOTIDE SEQUENCE</scope>
    <source>
        <strain evidence="1">MA461A</strain>
    </source>
</reference>
<comment type="caution">
    <text evidence="1">The sequence shown here is derived from an EMBL/GenBank/DDBJ whole genome shotgun (WGS) entry which is preliminary data.</text>
</comment>
<dbReference type="Proteomes" id="UP000789920">
    <property type="component" value="Unassembled WGS sequence"/>
</dbReference>
<name>A0ACA9SIB0_9GLOM</name>
<accession>A0ACA9SIB0</accession>
<evidence type="ECO:0000313" key="2">
    <source>
        <dbReference type="Proteomes" id="UP000789920"/>
    </source>
</evidence>
<proteinExistence type="predicted"/>
<sequence>LSEWYNFIKQSNESDDESYELDESDEFDEPDYNSNVLNEPDSPAEFDESDGKLIISEFIAADMKIQELSIALQEHPKVKHT</sequence>
<feature type="non-terminal residue" evidence="1">
    <location>
        <position position="1"/>
    </location>
</feature>
<evidence type="ECO:0000313" key="1">
    <source>
        <dbReference type="EMBL" id="CAG8839233.1"/>
    </source>
</evidence>
<protein>
    <submittedName>
        <fullName evidence="1">24647_t:CDS:1</fullName>
    </submittedName>
</protein>
<dbReference type="EMBL" id="CAJVQC010122983">
    <property type="protein sequence ID" value="CAG8839233.1"/>
    <property type="molecule type" value="Genomic_DNA"/>
</dbReference>
<organism evidence="1 2">
    <name type="scientific">Racocetra persica</name>
    <dbReference type="NCBI Taxonomy" id="160502"/>
    <lineage>
        <taxon>Eukaryota</taxon>
        <taxon>Fungi</taxon>
        <taxon>Fungi incertae sedis</taxon>
        <taxon>Mucoromycota</taxon>
        <taxon>Glomeromycotina</taxon>
        <taxon>Glomeromycetes</taxon>
        <taxon>Diversisporales</taxon>
        <taxon>Gigasporaceae</taxon>
        <taxon>Racocetra</taxon>
    </lineage>
</organism>
<gene>
    <name evidence="1" type="ORF">RPERSI_LOCUS30971</name>
</gene>